<evidence type="ECO:0000256" key="2">
    <source>
        <dbReference type="ARBA" id="ARBA00023239"/>
    </source>
</evidence>
<gene>
    <name evidence="12 15" type="primary">murQ</name>
    <name evidence="15" type="ORF">F0L17_10860</name>
</gene>
<reference evidence="15 16" key="1">
    <citation type="submission" date="2019-11" db="EMBL/GenBank/DDBJ databases">
        <authorList>
            <person name="Yuan L."/>
        </authorList>
    </citation>
    <scope>NUCLEOTIDE SEQUENCE [LARGE SCALE GENOMIC DNA]</scope>
    <source>
        <strain evidence="15 16">TRM43335</strain>
    </source>
</reference>
<evidence type="ECO:0000256" key="12">
    <source>
        <dbReference type="HAMAP-Rule" id="MF_00068"/>
    </source>
</evidence>
<protein>
    <recommendedName>
        <fullName evidence="9 12">N-acetylmuramic acid 6-phosphate etherase</fullName>
        <shortName evidence="12">MurNAc-6-P etherase</shortName>
        <ecNumber evidence="8 12">4.2.1.126</ecNumber>
    </recommendedName>
    <alternativeName>
        <fullName evidence="11 12">N-acetylmuramic acid 6-phosphate hydrolase</fullName>
    </alternativeName>
    <alternativeName>
        <fullName evidence="10 12">N-acetylmuramic acid 6-phosphate lyase</fullName>
    </alternativeName>
</protein>
<dbReference type="InterPro" id="IPR040190">
    <property type="entry name" value="MURQ/GCKR"/>
</dbReference>
<dbReference type="GO" id="GO:0009254">
    <property type="term" value="P:peptidoglycan turnover"/>
    <property type="evidence" value="ECO:0007669"/>
    <property type="project" value="TreeGrafter"/>
</dbReference>
<name>A0A6G2BC20_9ACTN</name>
<dbReference type="FunFam" id="3.40.50.10490:FF:000014">
    <property type="entry name" value="N-acetylmuramic acid 6-phosphate etherase"/>
    <property type="match status" value="1"/>
</dbReference>
<dbReference type="AlphaFoldDB" id="A0A6G2BC20"/>
<comment type="catalytic activity">
    <reaction evidence="4 12">
        <text>N-acetyl-D-muramate 6-phosphate + H2O = N-acetyl-D-glucosamine 6-phosphate + (R)-lactate</text>
        <dbReference type="Rhea" id="RHEA:26410"/>
        <dbReference type="ChEBI" id="CHEBI:15377"/>
        <dbReference type="ChEBI" id="CHEBI:16004"/>
        <dbReference type="ChEBI" id="CHEBI:57513"/>
        <dbReference type="ChEBI" id="CHEBI:58722"/>
        <dbReference type="EC" id="4.2.1.126"/>
    </reaction>
</comment>
<dbReference type="NCBIfam" id="NF009222">
    <property type="entry name" value="PRK12570.1"/>
    <property type="match status" value="1"/>
</dbReference>
<dbReference type="RefSeq" id="WP_155070919.1">
    <property type="nucleotide sequence ID" value="NZ_WIXO01000001.1"/>
</dbReference>
<dbReference type="InterPro" id="IPR001347">
    <property type="entry name" value="SIS_dom"/>
</dbReference>
<evidence type="ECO:0000256" key="10">
    <source>
        <dbReference type="ARBA" id="ARBA00077905"/>
    </source>
</evidence>
<evidence type="ECO:0000256" key="5">
    <source>
        <dbReference type="ARBA" id="ARBA00060595"/>
    </source>
</evidence>
<evidence type="ECO:0000313" key="16">
    <source>
        <dbReference type="Proteomes" id="UP000473014"/>
    </source>
</evidence>
<keyword evidence="16" id="KW-1185">Reference proteome</keyword>
<comment type="similarity">
    <text evidence="7 12">Belongs to the GCKR-like family. MurNAc-6-P etherase subfamily.</text>
</comment>
<keyword evidence="3 12" id="KW-0119">Carbohydrate metabolism</keyword>
<dbReference type="PANTHER" id="PTHR10088">
    <property type="entry name" value="GLUCOKINASE REGULATORY PROTEIN"/>
    <property type="match status" value="1"/>
</dbReference>
<dbReference type="CDD" id="cd05007">
    <property type="entry name" value="SIS_Etherase"/>
    <property type="match status" value="1"/>
</dbReference>
<comment type="caution">
    <text evidence="15">The sequence shown here is derived from an EMBL/GenBank/DDBJ whole genome shotgun (WGS) entry which is preliminary data.</text>
</comment>
<evidence type="ECO:0000256" key="9">
    <source>
        <dbReference type="ARBA" id="ARBA00070061"/>
    </source>
</evidence>
<comment type="subunit">
    <text evidence="1 12">Homodimer.</text>
</comment>
<feature type="domain" description="SIS" evidence="14">
    <location>
        <begin position="80"/>
        <end position="243"/>
    </location>
</feature>
<comment type="pathway">
    <text evidence="5">Amino-sugar metabolism; 1,6-anhydro-N-acetylmuramate degradation.</text>
</comment>
<dbReference type="GO" id="GO:0016835">
    <property type="term" value="F:carbon-oxygen lyase activity"/>
    <property type="evidence" value="ECO:0007669"/>
    <property type="project" value="UniProtKB-UniRule"/>
</dbReference>
<organism evidence="15 16">
    <name type="scientific">Streptomyces taklimakanensis</name>
    <dbReference type="NCBI Taxonomy" id="2569853"/>
    <lineage>
        <taxon>Bacteria</taxon>
        <taxon>Bacillati</taxon>
        <taxon>Actinomycetota</taxon>
        <taxon>Actinomycetes</taxon>
        <taxon>Kitasatosporales</taxon>
        <taxon>Streptomycetaceae</taxon>
        <taxon>Streptomyces</taxon>
    </lineage>
</organism>
<dbReference type="InterPro" id="IPR005486">
    <property type="entry name" value="Glucokinase_regulatory_CS"/>
</dbReference>
<dbReference type="Gene3D" id="1.10.8.1080">
    <property type="match status" value="1"/>
</dbReference>
<dbReference type="EC" id="4.2.1.126" evidence="8 12"/>
<feature type="active site" evidence="12">
    <location>
        <position position="139"/>
    </location>
</feature>
<evidence type="ECO:0000256" key="8">
    <source>
        <dbReference type="ARBA" id="ARBA00067056"/>
    </source>
</evidence>
<dbReference type="OrthoDB" id="9813395at2"/>
<dbReference type="GO" id="GO:0097173">
    <property type="term" value="P:N-acetylmuramic acid catabolic process"/>
    <property type="evidence" value="ECO:0007669"/>
    <property type="project" value="UniProtKB-UniPathway"/>
</dbReference>
<comment type="miscellaneous">
    <text evidence="12">A lyase-type mechanism (elimination/hydration) is suggested for the cleavage of the lactyl ether bond of MurNAc 6-phosphate, with the formation of an alpha,beta-unsaturated aldehyde intermediate with (E)-stereochemistry, followed by the syn addition of water to give product.</text>
</comment>
<evidence type="ECO:0000256" key="13">
    <source>
        <dbReference type="SAM" id="MobiDB-lite"/>
    </source>
</evidence>
<proteinExistence type="inferred from homology"/>
<dbReference type="SUPFAM" id="SSF53697">
    <property type="entry name" value="SIS domain"/>
    <property type="match status" value="1"/>
</dbReference>
<feature type="active site" description="Proton donor" evidence="12">
    <location>
        <position position="108"/>
    </location>
</feature>
<dbReference type="Proteomes" id="UP000473014">
    <property type="component" value="Unassembled WGS sequence"/>
</dbReference>
<dbReference type="HAMAP" id="MF_00068">
    <property type="entry name" value="MurQ"/>
    <property type="match status" value="1"/>
</dbReference>
<evidence type="ECO:0000256" key="7">
    <source>
        <dbReference type="ARBA" id="ARBA00061234"/>
    </source>
</evidence>
<evidence type="ECO:0000256" key="4">
    <source>
        <dbReference type="ARBA" id="ARBA00051747"/>
    </source>
</evidence>
<dbReference type="NCBIfam" id="TIGR00274">
    <property type="entry name" value="N-acetylmuramic acid 6-phosphate etherase"/>
    <property type="match status" value="1"/>
</dbReference>
<comment type="function">
    <text evidence="12">Specifically catalyzes the cleavage of the D-lactyl ether substituent of MurNAc 6-phosphate, producing GlcNAc 6-phosphate and D-lactate.</text>
</comment>
<dbReference type="EMBL" id="WIXO01000001">
    <property type="protein sequence ID" value="MTE19619.1"/>
    <property type="molecule type" value="Genomic_DNA"/>
</dbReference>
<comment type="pathway">
    <text evidence="12">Amino-sugar metabolism; N-acetylmuramate degradation.</text>
</comment>
<feature type="region of interest" description="Disordered" evidence="13">
    <location>
        <begin position="1"/>
        <end position="24"/>
    </location>
</feature>
<comment type="pathway">
    <text evidence="6">Cell wall biogenesis.</text>
</comment>
<evidence type="ECO:0000256" key="3">
    <source>
        <dbReference type="ARBA" id="ARBA00023277"/>
    </source>
</evidence>
<dbReference type="InterPro" id="IPR046348">
    <property type="entry name" value="SIS_dom_sf"/>
</dbReference>
<dbReference type="FunFam" id="1.10.8.1080:FF:000001">
    <property type="entry name" value="N-acetylmuramic acid 6-phosphate etherase"/>
    <property type="match status" value="1"/>
</dbReference>
<dbReference type="GO" id="GO:0046348">
    <property type="term" value="P:amino sugar catabolic process"/>
    <property type="evidence" value="ECO:0007669"/>
    <property type="project" value="InterPro"/>
</dbReference>
<dbReference type="GO" id="GO:0016803">
    <property type="term" value="F:ether hydrolase activity"/>
    <property type="evidence" value="ECO:0007669"/>
    <property type="project" value="TreeGrafter"/>
</dbReference>
<evidence type="ECO:0000256" key="11">
    <source>
        <dbReference type="ARBA" id="ARBA00084049"/>
    </source>
</evidence>
<dbReference type="PANTHER" id="PTHR10088:SF4">
    <property type="entry name" value="GLUCOKINASE REGULATORY PROTEIN"/>
    <property type="match status" value="1"/>
</dbReference>
<dbReference type="NCBIfam" id="NF003915">
    <property type="entry name" value="PRK05441.1"/>
    <property type="match status" value="1"/>
</dbReference>
<evidence type="ECO:0000313" key="15">
    <source>
        <dbReference type="EMBL" id="MTE19619.1"/>
    </source>
</evidence>
<dbReference type="PROSITE" id="PS01272">
    <property type="entry name" value="GCKR"/>
    <property type="match status" value="1"/>
</dbReference>
<dbReference type="GO" id="GO:0097367">
    <property type="term" value="F:carbohydrate derivative binding"/>
    <property type="evidence" value="ECO:0007669"/>
    <property type="project" value="InterPro"/>
</dbReference>
<evidence type="ECO:0000256" key="6">
    <source>
        <dbReference type="ARBA" id="ARBA00060672"/>
    </source>
</evidence>
<accession>A0A6G2BC20</accession>
<dbReference type="UniPathway" id="UPA00342"/>
<evidence type="ECO:0000256" key="1">
    <source>
        <dbReference type="ARBA" id="ARBA00011738"/>
    </source>
</evidence>
<dbReference type="Gene3D" id="3.40.50.10490">
    <property type="entry name" value="Glucose-6-phosphate isomerase like protein, domain 1"/>
    <property type="match status" value="1"/>
</dbReference>
<dbReference type="InterPro" id="IPR005488">
    <property type="entry name" value="Etherase_MurQ"/>
</dbReference>
<evidence type="ECO:0000259" key="14">
    <source>
        <dbReference type="PROSITE" id="PS51464"/>
    </source>
</evidence>
<dbReference type="PROSITE" id="PS51464">
    <property type="entry name" value="SIS"/>
    <property type="match status" value="1"/>
</dbReference>
<keyword evidence="2 12" id="KW-0456">Lyase</keyword>
<sequence>MTSSPTAADDGTPGGAPERPYGRLRDELETLTTEAFRSELSEIDRLPTLEIARIMNGEDATVPAAVSARLPDIAAAIDATAERLARGGRLVYAGAGTAGRLGVLDASECPPTFNTSPSQVVGLVAGGPAALVRAAEGAEDRGDLAAADLDGLGVGPTDVVVGVSASGRTPYAVGAVEHARRLGALTVGLSCNANSPLAAAAEHGIEVVTGPELLTGSTRLKAGTAQKLVLNMISTITMIRLGKTYGNLMVDVRASNEKLRARSRRIVSLATGAGDERVESALADTDGEVKNAILTILGEVDGPTAARLLRESGGHLRAALEAARG</sequence>
<dbReference type="Pfam" id="PF22645">
    <property type="entry name" value="GKRP_SIS_N"/>
    <property type="match status" value="1"/>
</dbReference>